<organism evidence="6 7">
    <name type="scientific">Helicobacter anseris</name>
    <dbReference type="NCBI Taxonomy" id="375926"/>
    <lineage>
        <taxon>Bacteria</taxon>
        <taxon>Pseudomonadati</taxon>
        <taxon>Campylobacterota</taxon>
        <taxon>Epsilonproteobacteria</taxon>
        <taxon>Campylobacterales</taxon>
        <taxon>Helicobacteraceae</taxon>
        <taxon>Helicobacter</taxon>
    </lineage>
</organism>
<comment type="caution">
    <text evidence="6">The sequence shown here is derived from an EMBL/GenBank/DDBJ whole genome shotgun (WGS) entry which is preliminary data.</text>
</comment>
<dbReference type="EMBL" id="NXLX01000002">
    <property type="protein sequence ID" value="RDU74415.1"/>
    <property type="molecule type" value="Genomic_DNA"/>
</dbReference>
<dbReference type="SUPFAM" id="SSF56281">
    <property type="entry name" value="Metallo-hydrolase/oxidoreductase"/>
    <property type="match status" value="1"/>
</dbReference>
<gene>
    <name evidence="6" type="ORF">CQA57_01515</name>
</gene>
<dbReference type="InterPro" id="IPR051453">
    <property type="entry name" value="MBL_Glyoxalase_II"/>
</dbReference>
<keyword evidence="4" id="KW-0862">Zinc</keyword>
<name>A0A3D8JB74_9HELI</name>
<evidence type="ECO:0000256" key="4">
    <source>
        <dbReference type="ARBA" id="ARBA00022833"/>
    </source>
</evidence>
<dbReference type="GO" id="GO:0046872">
    <property type="term" value="F:metal ion binding"/>
    <property type="evidence" value="ECO:0007669"/>
    <property type="project" value="UniProtKB-KW"/>
</dbReference>
<feature type="domain" description="Metallo-beta-lactamase" evidence="5">
    <location>
        <begin position="12"/>
        <end position="183"/>
    </location>
</feature>
<evidence type="ECO:0000259" key="5">
    <source>
        <dbReference type="SMART" id="SM00849"/>
    </source>
</evidence>
<accession>A0A3D8JB74</accession>
<dbReference type="Pfam" id="PF00753">
    <property type="entry name" value="Lactamase_B"/>
    <property type="match status" value="1"/>
</dbReference>
<evidence type="ECO:0000313" key="6">
    <source>
        <dbReference type="EMBL" id="RDU74415.1"/>
    </source>
</evidence>
<dbReference type="SMART" id="SM00849">
    <property type="entry name" value="Lactamase_B"/>
    <property type="match status" value="1"/>
</dbReference>
<sequence length="203" mass="23598">MLIESKAFGPYETNCYIIHQDNKQWIIDPGMGAFDWVVQKCCNPQAILLTHGHFDHIFDVAILKKHFPQLQIFCPREDAFMLKDDCFDTGITPCIPDIEISGNKSFVKLDVSSLEIIYHHFPGHTPGCSIIELDECIFSGDFIFRRSIGRFDFPYSNALDMKESLERFRALKRDKDKIIYSGHGEHTSLFAEQENVRFWIQRM</sequence>
<dbReference type="OrthoDB" id="9802991at2"/>
<dbReference type="PANTHER" id="PTHR46233">
    <property type="entry name" value="HYDROXYACYLGLUTATHIONE HYDROLASE GLOC"/>
    <property type="match status" value="1"/>
</dbReference>
<dbReference type="InterPro" id="IPR036866">
    <property type="entry name" value="RibonucZ/Hydroxyglut_hydro"/>
</dbReference>
<keyword evidence="7" id="KW-1185">Reference proteome</keyword>
<dbReference type="GO" id="GO:0016787">
    <property type="term" value="F:hydrolase activity"/>
    <property type="evidence" value="ECO:0007669"/>
    <property type="project" value="UniProtKB-KW"/>
</dbReference>
<keyword evidence="3 6" id="KW-0378">Hydrolase</keyword>
<dbReference type="CDD" id="cd06262">
    <property type="entry name" value="metallo-hydrolase-like_MBL-fold"/>
    <property type="match status" value="1"/>
</dbReference>
<comment type="cofactor">
    <cofactor evidence="1">
        <name>Zn(2+)</name>
        <dbReference type="ChEBI" id="CHEBI:29105"/>
    </cofactor>
</comment>
<reference evidence="6 7" key="1">
    <citation type="submission" date="2018-04" db="EMBL/GenBank/DDBJ databases">
        <title>Novel Campyloabacter and Helicobacter Species and Strains.</title>
        <authorList>
            <person name="Mannion A.J."/>
            <person name="Shen Z."/>
            <person name="Fox J.G."/>
        </authorList>
    </citation>
    <scope>NUCLEOTIDE SEQUENCE [LARGE SCALE GENOMIC DNA]</scope>
    <source>
        <strain evidence="6 7">MIT 04-9362</strain>
    </source>
</reference>
<dbReference type="RefSeq" id="WP_115578470.1">
    <property type="nucleotide sequence ID" value="NZ_NXLX01000002.1"/>
</dbReference>
<evidence type="ECO:0000256" key="1">
    <source>
        <dbReference type="ARBA" id="ARBA00001947"/>
    </source>
</evidence>
<dbReference type="AlphaFoldDB" id="A0A3D8JB74"/>
<evidence type="ECO:0000256" key="3">
    <source>
        <dbReference type="ARBA" id="ARBA00022801"/>
    </source>
</evidence>
<dbReference type="Gene3D" id="3.60.15.10">
    <property type="entry name" value="Ribonuclease Z/Hydroxyacylglutathione hydrolase-like"/>
    <property type="match status" value="1"/>
</dbReference>
<evidence type="ECO:0000256" key="2">
    <source>
        <dbReference type="ARBA" id="ARBA00022723"/>
    </source>
</evidence>
<protein>
    <submittedName>
        <fullName evidence="6">MBL fold metallo-hydrolase</fullName>
    </submittedName>
</protein>
<dbReference type="InterPro" id="IPR001279">
    <property type="entry name" value="Metallo-B-lactamas"/>
</dbReference>
<dbReference type="PANTHER" id="PTHR46233:SF3">
    <property type="entry name" value="HYDROXYACYLGLUTATHIONE HYDROLASE GLOC"/>
    <property type="match status" value="1"/>
</dbReference>
<evidence type="ECO:0000313" key="7">
    <source>
        <dbReference type="Proteomes" id="UP000256695"/>
    </source>
</evidence>
<dbReference type="Proteomes" id="UP000256695">
    <property type="component" value="Unassembled WGS sequence"/>
</dbReference>
<keyword evidence="2" id="KW-0479">Metal-binding</keyword>
<proteinExistence type="predicted"/>